<keyword evidence="2" id="KW-1185">Reference proteome</keyword>
<organism evidence="1 2">
    <name type="scientific">Mesorhizobium retamae</name>
    <dbReference type="NCBI Taxonomy" id="2912854"/>
    <lineage>
        <taxon>Bacteria</taxon>
        <taxon>Pseudomonadati</taxon>
        <taxon>Pseudomonadota</taxon>
        <taxon>Alphaproteobacteria</taxon>
        <taxon>Hyphomicrobiales</taxon>
        <taxon>Phyllobacteriaceae</taxon>
        <taxon>Mesorhizobium</taxon>
    </lineage>
</organism>
<evidence type="ECO:0000313" key="2">
    <source>
        <dbReference type="Proteomes" id="UP001201701"/>
    </source>
</evidence>
<protein>
    <submittedName>
        <fullName evidence="1">Uncharacterized protein</fullName>
    </submittedName>
</protein>
<name>A0ABS9QP09_9HYPH</name>
<proteinExistence type="predicted"/>
<dbReference type="RefSeq" id="WP_239370688.1">
    <property type="nucleotide sequence ID" value="NZ_JAKREW010000077.1"/>
</dbReference>
<reference evidence="1 2" key="1">
    <citation type="submission" date="2022-02" db="EMBL/GenBank/DDBJ databases">
        <title>Draft genome sequence of Mezorhizobium retamae strain IRAMC:0171 isolated from Retama raetam nodules.</title>
        <authorList>
            <person name="Bengaied R."/>
            <person name="Sbissi I."/>
            <person name="Huber K."/>
            <person name="Ghodbane F."/>
            <person name="Nouioui I."/>
            <person name="Tarhouni M."/>
            <person name="Gtari M."/>
        </authorList>
    </citation>
    <scope>NUCLEOTIDE SEQUENCE [LARGE SCALE GENOMIC DNA]</scope>
    <source>
        <strain evidence="1 2">IRAMC:0171</strain>
    </source>
</reference>
<accession>A0ABS9QP09</accession>
<dbReference type="EMBL" id="JAKREW010000077">
    <property type="protein sequence ID" value="MCG7509193.1"/>
    <property type="molecule type" value="Genomic_DNA"/>
</dbReference>
<sequence>MKARASDTQVEFLPAFRKDAVLSRLADAFNVAQFVSFAPSAEGPVQQFARIAGIPTDHRFNNATEAIEVLFSRSVEGTLNVRSFNRDQPQSAEFLYGLGSPADVIAAVTRLSSQGWHTIVNETVDVSDGGVSGVVLDNVVEFGPDVTPRGVEKAGFATLPTAWARALFDIVYGFSPDFDAASRARLEFSLHPRPRGYRQSHVIYWEFGRHEKLHTAEIEPRWPNSFSRMLGDKAYGLLIGHLAGAPVPRTTVISRRVAPFSFGRATGTAEFWTRTCPKEQVPGRFTTARGWIDPFRLLAGEDPDHRSIASVISQEGVAAVWSGAAILDAASALHVEGVPGTGDNFMLGKAAPAALPTDVRQAVETLYQQLSSQLGPVRFEWVFDGSIAWLVQLHKGRSVSSGSTIVPGDAAVWQSFDVRLGLDALRKALEVIPFGHGLLLEGEVGLTSHIADVVRKAAVPTRIEINAAVD</sequence>
<evidence type="ECO:0000313" key="1">
    <source>
        <dbReference type="EMBL" id="MCG7509193.1"/>
    </source>
</evidence>
<dbReference type="Proteomes" id="UP001201701">
    <property type="component" value="Unassembled WGS sequence"/>
</dbReference>
<gene>
    <name evidence="1" type="ORF">L4923_29580</name>
</gene>
<comment type="caution">
    <text evidence="1">The sequence shown here is derived from an EMBL/GenBank/DDBJ whole genome shotgun (WGS) entry which is preliminary data.</text>
</comment>